<feature type="region of interest" description="Disordered" evidence="1">
    <location>
        <begin position="1"/>
        <end position="62"/>
    </location>
</feature>
<dbReference type="EMBL" id="AOIP01000016">
    <property type="protein sequence ID" value="ELZ06986.1"/>
    <property type="molecule type" value="Genomic_DNA"/>
</dbReference>
<dbReference type="AlphaFoldDB" id="M0B7U7"/>
<feature type="compositionally biased region" description="Acidic residues" evidence="1">
    <location>
        <begin position="272"/>
        <end position="293"/>
    </location>
</feature>
<proteinExistence type="predicted"/>
<keyword evidence="3" id="KW-1185">Reference proteome</keyword>
<organism evidence="2 3">
    <name type="scientific">Natrialba aegyptia DSM 13077</name>
    <dbReference type="NCBI Taxonomy" id="1227491"/>
    <lineage>
        <taxon>Archaea</taxon>
        <taxon>Methanobacteriati</taxon>
        <taxon>Methanobacteriota</taxon>
        <taxon>Stenosarchaea group</taxon>
        <taxon>Halobacteria</taxon>
        <taxon>Halobacteriales</taxon>
        <taxon>Natrialbaceae</taxon>
        <taxon>Natrialba</taxon>
    </lineage>
</organism>
<dbReference type="InterPro" id="IPR055953">
    <property type="entry name" value="DUF7531"/>
</dbReference>
<dbReference type="Proteomes" id="UP000011591">
    <property type="component" value="Unassembled WGS sequence"/>
</dbReference>
<reference evidence="2 3" key="1">
    <citation type="journal article" date="2014" name="PLoS Genet.">
        <title>Phylogenetically driven sequencing of extremely halophilic archaea reveals strategies for static and dynamic osmo-response.</title>
        <authorList>
            <person name="Becker E.A."/>
            <person name="Seitzer P.M."/>
            <person name="Tritt A."/>
            <person name="Larsen D."/>
            <person name="Krusor M."/>
            <person name="Yao A.I."/>
            <person name="Wu D."/>
            <person name="Madern D."/>
            <person name="Eisen J.A."/>
            <person name="Darling A.E."/>
            <person name="Facciotti M.T."/>
        </authorList>
    </citation>
    <scope>NUCLEOTIDE SEQUENCE [LARGE SCALE GENOMIC DNA]</scope>
    <source>
        <strain evidence="2 3">DSM 13077</strain>
    </source>
</reference>
<gene>
    <name evidence="2" type="ORF">C480_08182</name>
</gene>
<feature type="region of interest" description="Disordered" evidence="1">
    <location>
        <begin position="272"/>
        <end position="354"/>
    </location>
</feature>
<evidence type="ECO:0000256" key="1">
    <source>
        <dbReference type="SAM" id="MobiDB-lite"/>
    </source>
</evidence>
<protein>
    <submittedName>
        <fullName evidence="2">Uncharacterized protein</fullName>
    </submittedName>
</protein>
<comment type="caution">
    <text evidence="2">The sequence shown here is derived from an EMBL/GenBank/DDBJ whole genome shotgun (WGS) entry which is preliminary data.</text>
</comment>
<accession>M0B7U7</accession>
<sequence length="354" mass="38568">MDWTALIERDGDGSENGTELECSTDADSGSSEAGLSESNLRGRVGNSDADATNRPPFDSDANFVPLTREEVRTFLERGLAAAMTPRFWHARDESEAVEIDGHAVAAIADRPVFFVGLRKPPKPVTPFDRTEPTWLPACVFLDPTTLQCRIHDDDHFPTECGAYPAHNLELDQETECERVEAAFGGDRLVDDRVTDEEIADEPLLGLQAIGEKLFCHPRPTELEGVIDRLEAGTLRPADRAECLAVASASSSGTLAVSESHYERGKARALEAMDGDTGNDSDDDHDDDTDDTDGDAAAGESETRSWVGPAIREWTRRYRHHQQSTPGDDAPPAELAVDIEEARGAPETPGWDALE</sequence>
<evidence type="ECO:0000313" key="3">
    <source>
        <dbReference type="Proteomes" id="UP000011591"/>
    </source>
</evidence>
<dbReference type="Pfam" id="PF24375">
    <property type="entry name" value="DUF7531"/>
    <property type="match status" value="2"/>
</dbReference>
<dbReference type="PATRIC" id="fig|1227491.4.peg.1692"/>
<evidence type="ECO:0000313" key="2">
    <source>
        <dbReference type="EMBL" id="ELZ06986.1"/>
    </source>
</evidence>
<name>M0B7U7_9EURY</name>
<feature type="compositionally biased region" description="Polar residues" evidence="1">
    <location>
        <begin position="25"/>
        <end position="39"/>
    </location>
</feature>